<dbReference type="GO" id="GO:0005737">
    <property type="term" value="C:cytoplasm"/>
    <property type="evidence" value="ECO:0007669"/>
    <property type="project" value="TreeGrafter"/>
</dbReference>
<dbReference type="EMBL" id="JAWQEG010000524">
    <property type="protein sequence ID" value="KAK3888871.1"/>
    <property type="molecule type" value="Genomic_DNA"/>
</dbReference>
<keyword evidence="4" id="KW-0031">Aminopeptidase</keyword>
<evidence type="ECO:0000256" key="1">
    <source>
        <dbReference type="ARBA" id="ARBA00001947"/>
    </source>
</evidence>
<dbReference type="InterPro" id="IPR014782">
    <property type="entry name" value="Peptidase_M1_dom"/>
</dbReference>
<dbReference type="InterPro" id="IPR024571">
    <property type="entry name" value="ERAP1-like_C_dom"/>
</dbReference>
<dbReference type="GO" id="GO:0070006">
    <property type="term" value="F:metalloaminopeptidase activity"/>
    <property type="evidence" value="ECO:0007669"/>
    <property type="project" value="TreeGrafter"/>
</dbReference>
<evidence type="ECO:0000256" key="11">
    <source>
        <dbReference type="ARBA" id="ARBA00022989"/>
    </source>
</evidence>
<evidence type="ECO:0000259" key="17">
    <source>
        <dbReference type="Pfam" id="PF11838"/>
    </source>
</evidence>
<evidence type="ECO:0000256" key="5">
    <source>
        <dbReference type="ARBA" id="ARBA00022475"/>
    </source>
</evidence>
<dbReference type="Pfam" id="PF01433">
    <property type="entry name" value="Peptidase_M1"/>
    <property type="match status" value="1"/>
</dbReference>
<accession>A0AAE1GBN2</accession>
<evidence type="ECO:0000256" key="4">
    <source>
        <dbReference type="ARBA" id="ARBA00022438"/>
    </source>
</evidence>
<dbReference type="PANTHER" id="PTHR11533">
    <property type="entry name" value="PROTEASE M1 ZINC METALLOPROTEASE"/>
    <property type="match status" value="1"/>
</dbReference>
<keyword evidence="6" id="KW-0645">Protease</keyword>
<keyword evidence="15" id="KW-0325">Glycoprotein</keyword>
<dbReference type="Gene3D" id="1.25.50.20">
    <property type="match status" value="1"/>
</dbReference>
<dbReference type="GO" id="GO:0005615">
    <property type="term" value="C:extracellular space"/>
    <property type="evidence" value="ECO:0007669"/>
    <property type="project" value="TreeGrafter"/>
</dbReference>
<evidence type="ECO:0000256" key="7">
    <source>
        <dbReference type="ARBA" id="ARBA00022692"/>
    </source>
</evidence>
<evidence type="ECO:0000256" key="8">
    <source>
        <dbReference type="ARBA" id="ARBA00022723"/>
    </source>
</evidence>
<comment type="cofactor">
    <cofactor evidence="1">
        <name>Zn(2+)</name>
        <dbReference type="ChEBI" id="CHEBI:29105"/>
    </cofactor>
</comment>
<dbReference type="GO" id="GO:0008270">
    <property type="term" value="F:zinc ion binding"/>
    <property type="evidence" value="ECO:0007669"/>
    <property type="project" value="InterPro"/>
</dbReference>
<dbReference type="Gene3D" id="1.10.390.10">
    <property type="entry name" value="Neutral Protease Domain 2"/>
    <property type="match status" value="1"/>
</dbReference>
<evidence type="ECO:0000256" key="10">
    <source>
        <dbReference type="ARBA" id="ARBA00022833"/>
    </source>
</evidence>
<keyword evidence="13" id="KW-0472">Membrane</keyword>
<evidence type="ECO:0000256" key="6">
    <source>
        <dbReference type="ARBA" id="ARBA00022670"/>
    </source>
</evidence>
<keyword evidence="14" id="KW-1015">Disulfide bond</keyword>
<dbReference type="FunFam" id="1.25.50.20:FF:000001">
    <property type="entry name" value="Aminopeptidase"/>
    <property type="match status" value="1"/>
</dbReference>
<dbReference type="SUPFAM" id="SSF55486">
    <property type="entry name" value="Metalloproteases ('zincins'), catalytic domain"/>
    <property type="match status" value="1"/>
</dbReference>
<evidence type="ECO:0000259" key="16">
    <source>
        <dbReference type="Pfam" id="PF01433"/>
    </source>
</evidence>
<reference evidence="18" key="1">
    <citation type="submission" date="2023-10" db="EMBL/GenBank/DDBJ databases">
        <title>Genome assemblies of two species of porcelain crab, Petrolisthes cinctipes and Petrolisthes manimaculis (Anomura: Porcellanidae).</title>
        <authorList>
            <person name="Angst P."/>
        </authorList>
    </citation>
    <scope>NUCLEOTIDE SEQUENCE</scope>
    <source>
        <strain evidence="18">PB745_01</strain>
        <tissue evidence="18">Gill</tissue>
    </source>
</reference>
<evidence type="ECO:0008006" key="20">
    <source>
        <dbReference type="Google" id="ProtNLM"/>
    </source>
</evidence>
<feature type="non-terminal residue" evidence="18">
    <location>
        <position position="1"/>
    </location>
</feature>
<dbReference type="Gene3D" id="2.60.40.1910">
    <property type="match status" value="1"/>
</dbReference>
<dbReference type="InterPro" id="IPR027268">
    <property type="entry name" value="Peptidase_M4/M1_CTD_sf"/>
</dbReference>
<comment type="subcellular location">
    <subcellularLocation>
        <location evidence="2">Cell membrane</location>
        <topology evidence="2">Single-pass type II membrane protein</topology>
    </subcellularLocation>
</comment>
<keyword evidence="9" id="KW-0378">Hydrolase</keyword>
<organism evidence="18 19">
    <name type="scientific">Petrolisthes cinctipes</name>
    <name type="common">Flat porcelain crab</name>
    <dbReference type="NCBI Taxonomy" id="88211"/>
    <lineage>
        <taxon>Eukaryota</taxon>
        <taxon>Metazoa</taxon>
        <taxon>Ecdysozoa</taxon>
        <taxon>Arthropoda</taxon>
        <taxon>Crustacea</taxon>
        <taxon>Multicrustacea</taxon>
        <taxon>Malacostraca</taxon>
        <taxon>Eumalacostraca</taxon>
        <taxon>Eucarida</taxon>
        <taxon>Decapoda</taxon>
        <taxon>Pleocyemata</taxon>
        <taxon>Anomura</taxon>
        <taxon>Galatheoidea</taxon>
        <taxon>Porcellanidae</taxon>
        <taxon>Petrolisthes</taxon>
    </lineage>
</organism>
<evidence type="ECO:0000256" key="14">
    <source>
        <dbReference type="ARBA" id="ARBA00023157"/>
    </source>
</evidence>
<dbReference type="GO" id="GO:0006508">
    <property type="term" value="P:proteolysis"/>
    <property type="evidence" value="ECO:0007669"/>
    <property type="project" value="UniProtKB-KW"/>
</dbReference>
<comment type="caution">
    <text evidence="18">The sequence shown here is derived from an EMBL/GenBank/DDBJ whole genome shotgun (WGS) entry which is preliminary data.</text>
</comment>
<dbReference type="Pfam" id="PF11838">
    <property type="entry name" value="ERAP1_C"/>
    <property type="match status" value="1"/>
</dbReference>
<dbReference type="GO" id="GO:0043171">
    <property type="term" value="P:peptide catabolic process"/>
    <property type="evidence" value="ECO:0007669"/>
    <property type="project" value="TreeGrafter"/>
</dbReference>
<evidence type="ECO:0000256" key="3">
    <source>
        <dbReference type="ARBA" id="ARBA00010136"/>
    </source>
</evidence>
<dbReference type="GO" id="GO:0005886">
    <property type="term" value="C:plasma membrane"/>
    <property type="evidence" value="ECO:0007669"/>
    <property type="project" value="UniProtKB-SubCell"/>
</dbReference>
<keyword evidence="11" id="KW-1133">Transmembrane helix</keyword>
<evidence type="ECO:0000313" key="18">
    <source>
        <dbReference type="EMBL" id="KAK3888871.1"/>
    </source>
</evidence>
<dbReference type="AlphaFoldDB" id="A0AAE1GBN2"/>
<keyword evidence="19" id="KW-1185">Reference proteome</keyword>
<dbReference type="PANTHER" id="PTHR11533:SF276">
    <property type="entry name" value="GLUTAMYL AMINOPEPTIDASE"/>
    <property type="match status" value="1"/>
</dbReference>
<feature type="domain" description="Peptidase M1 membrane alanine aminopeptidase" evidence="16">
    <location>
        <begin position="5"/>
        <end position="105"/>
    </location>
</feature>
<keyword evidence="8" id="KW-0479">Metal-binding</keyword>
<proteinExistence type="inferred from homology"/>
<dbReference type="Proteomes" id="UP001286313">
    <property type="component" value="Unassembled WGS sequence"/>
</dbReference>
<keyword evidence="12" id="KW-0482">Metalloprotease</keyword>
<keyword evidence="7" id="KW-0812">Transmembrane</keyword>
<evidence type="ECO:0000256" key="12">
    <source>
        <dbReference type="ARBA" id="ARBA00023049"/>
    </source>
</evidence>
<dbReference type="GO" id="GO:0042277">
    <property type="term" value="F:peptide binding"/>
    <property type="evidence" value="ECO:0007669"/>
    <property type="project" value="TreeGrafter"/>
</dbReference>
<evidence type="ECO:0000256" key="9">
    <source>
        <dbReference type="ARBA" id="ARBA00022801"/>
    </source>
</evidence>
<name>A0AAE1GBN2_PETCI</name>
<keyword evidence="5" id="KW-1003">Cell membrane</keyword>
<dbReference type="InterPro" id="IPR050344">
    <property type="entry name" value="Peptidase_M1_aminopeptidases"/>
</dbReference>
<feature type="domain" description="ERAP1-like C-terminal" evidence="17">
    <location>
        <begin position="160"/>
        <end position="477"/>
    </location>
</feature>
<keyword evidence="10" id="KW-0862">Zinc</keyword>
<gene>
    <name evidence="18" type="ORF">Pcinc_007085</name>
</gene>
<sequence>RASSLVDDLQRVMGLDAQLTSHPIVQPVNHPDEITEIFDVISYSKGASVLRMLENFLGSERFRQGVSNFLRRYIYANAVTRDLWQELEQVAPQGLPNIARVMDTWTRQMGYPVLQVSVSKSDKTKLEVRQSRFLSDPQAQIWLLRDMDKLMLKKPAGARWIKFNVDQYGYYRVNYEPAMWEDLISVLRENPEALNATDRGNLLDDAFYLAGAGLLPYPTVLSLVGYMTKETHYIPWTTVAKHLDEMGRLLRNTKTYPYFRKYMVNLVSDHVEELGWSDTGSHLERRKRMVLMFLACSNGYEPCLEGAYQRLSNWTNDSAFYIPPNTRSLVYKFGMRKAGVEEWEVMLDRYVKENNAQEKIKLAAGLASTKEDWIAQRFLRLAANESIVRGQDYFSALNNLAKNPWNTHMVWNYVKSHWMELVARFSLNNRYLGRMVKYVSTRFTSPAALSDIQEFFARYPEAGSGSRARQQALEEVETNIRWIDNHADLLHSWFLKQQQQANQ</sequence>
<evidence type="ECO:0000256" key="15">
    <source>
        <dbReference type="ARBA" id="ARBA00023180"/>
    </source>
</evidence>
<evidence type="ECO:0000256" key="2">
    <source>
        <dbReference type="ARBA" id="ARBA00004401"/>
    </source>
</evidence>
<evidence type="ECO:0000313" key="19">
    <source>
        <dbReference type="Proteomes" id="UP001286313"/>
    </source>
</evidence>
<comment type="similarity">
    <text evidence="3">Belongs to the peptidase M1 family.</text>
</comment>
<protein>
    <recommendedName>
        <fullName evidence="20">Glutamyl aminopeptidase</fullName>
    </recommendedName>
</protein>
<evidence type="ECO:0000256" key="13">
    <source>
        <dbReference type="ARBA" id="ARBA00023136"/>
    </source>
</evidence>